<evidence type="ECO:0000256" key="6">
    <source>
        <dbReference type="PROSITE-ProRule" id="PRU00023"/>
    </source>
</evidence>
<dbReference type="InterPro" id="IPR002110">
    <property type="entry name" value="Ankyrin_rpt"/>
</dbReference>
<feature type="compositionally biased region" description="Polar residues" evidence="8">
    <location>
        <begin position="847"/>
        <end position="863"/>
    </location>
</feature>
<keyword evidence="4" id="KW-0528">Neurotoxin</keyword>
<dbReference type="PRINTS" id="PR01415">
    <property type="entry name" value="ANKYRIN"/>
</dbReference>
<dbReference type="PANTHER" id="PTHR24168:SF21">
    <property type="entry name" value="KANK, ISOFORM D"/>
    <property type="match status" value="1"/>
</dbReference>
<dbReference type="Pfam" id="PF12796">
    <property type="entry name" value="Ank_2"/>
    <property type="match status" value="2"/>
</dbReference>
<dbReference type="GO" id="GO:0030837">
    <property type="term" value="P:negative regulation of actin filament polymerization"/>
    <property type="evidence" value="ECO:0007669"/>
    <property type="project" value="InterPro"/>
</dbReference>
<evidence type="ECO:0000256" key="4">
    <source>
        <dbReference type="ARBA" id="ARBA00023028"/>
    </source>
</evidence>
<feature type="compositionally biased region" description="Basic and acidic residues" evidence="8">
    <location>
        <begin position="886"/>
        <end position="902"/>
    </location>
</feature>
<dbReference type="PANTHER" id="PTHR24168">
    <property type="entry name" value="KN MOTIF AND ANKYRIN REPEAT DOMAIN-CONTAINING"/>
    <property type="match status" value="1"/>
</dbReference>
<feature type="repeat" description="ANK" evidence="6">
    <location>
        <begin position="1089"/>
        <end position="1110"/>
    </location>
</feature>
<feature type="region of interest" description="Disordered" evidence="8">
    <location>
        <begin position="1"/>
        <end position="47"/>
    </location>
</feature>
<dbReference type="Gene3D" id="1.25.40.20">
    <property type="entry name" value="Ankyrin repeat-containing domain"/>
    <property type="match status" value="1"/>
</dbReference>
<dbReference type="InterPro" id="IPR047184">
    <property type="entry name" value="KANK1-4"/>
</dbReference>
<feature type="region of interest" description="Disordered" evidence="8">
    <location>
        <begin position="411"/>
        <end position="460"/>
    </location>
</feature>
<evidence type="ECO:0000256" key="1">
    <source>
        <dbReference type="ARBA" id="ARBA00004175"/>
    </source>
</evidence>
<feature type="repeat" description="ANK" evidence="6">
    <location>
        <begin position="1056"/>
        <end position="1088"/>
    </location>
</feature>
<dbReference type="PROSITE" id="PS50297">
    <property type="entry name" value="ANK_REP_REGION"/>
    <property type="match status" value="3"/>
</dbReference>
<feature type="compositionally biased region" description="Pro residues" evidence="8">
    <location>
        <begin position="1168"/>
        <end position="1185"/>
    </location>
</feature>
<feature type="coiled-coil region" evidence="7">
    <location>
        <begin position="340"/>
        <end position="374"/>
    </location>
</feature>
<organism evidence="9">
    <name type="scientific">Rhipicephalus zambeziensis</name>
    <dbReference type="NCBI Taxonomy" id="60191"/>
    <lineage>
        <taxon>Eukaryota</taxon>
        <taxon>Metazoa</taxon>
        <taxon>Ecdysozoa</taxon>
        <taxon>Arthropoda</taxon>
        <taxon>Chelicerata</taxon>
        <taxon>Arachnida</taxon>
        <taxon>Acari</taxon>
        <taxon>Parasitiformes</taxon>
        <taxon>Ixodida</taxon>
        <taxon>Ixodoidea</taxon>
        <taxon>Ixodidae</taxon>
        <taxon>Rhipicephalinae</taxon>
        <taxon>Rhipicephalus</taxon>
        <taxon>Rhipicephalus</taxon>
    </lineage>
</organism>
<feature type="compositionally biased region" description="Polar residues" evidence="8">
    <location>
        <begin position="218"/>
        <end position="232"/>
    </location>
</feature>
<keyword evidence="5" id="KW-1053">Target membrane</keyword>
<dbReference type="GO" id="GO:0005737">
    <property type="term" value="C:cytoplasm"/>
    <property type="evidence" value="ECO:0007669"/>
    <property type="project" value="TreeGrafter"/>
</dbReference>
<keyword evidence="2" id="KW-0268">Exocytosis</keyword>
<feature type="region of interest" description="Disordered" evidence="8">
    <location>
        <begin position="213"/>
        <end position="237"/>
    </location>
</feature>
<feature type="region of interest" description="Disordered" evidence="8">
    <location>
        <begin position="1152"/>
        <end position="1197"/>
    </location>
</feature>
<dbReference type="EMBL" id="GFPF01006032">
    <property type="protein sequence ID" value="MAA17178.1"/>
    <property type="molecule type" value="Transcribed_RNA"/>
</dbReference>
<dbReference type="InterPro" id="IPR036770">
    <property type="entry name" value="Ankyrin_rpt-contain_sf"/>
</dbReference>
<evidence type="ECO:0000256" key="8">
    <source>
        <dbReference type="SAM" id="MobiDB-lite"/>
    </source>
</evidence>
<feature type="compositionally biased region" description="Polar residues" evidence="8">
    <location>
        <begin position="778"/>
        <end position="791"/>
    </location>
</feature>
<keyword evidence="5" id="KW-0472">Membrane</keyword>
<dbReference type="SUPFAM" id="SSF48403">
    <property type="entry name" value="Ankyrin repeat"/>
    <property type="match status" value="1"/>
</dbReference>
<reference evidence="9" key="1">
    <citation type="journal article" date="2017" name="Parasit. Vectors">
        <title>Sialotranscriptomics of Rhipicephalus zambeziensis reveals intricate expression profiles of secretory proteins and suggests tight temporal transcriptional regulation during blood-feeding.</title>
        <authorList>
            <person name="de Castro M.H."/>
            <person name="de Klerk D."/>
            <person name="Pienaar R."/>
            <person name="Rees D.J.G."/>
            <person name="Mans B.J."/>
        </authorList>
    </citation>
    <scope>NUCLEOTIDE SEQUENCE</scope>
    <source>
        <tissue evidence="9">Salivary glands</tissue>
    </source>
</reference>
<comment type="subcellular location">
    <subcellularLocation>
        <location evidence="1">Target cell membrane</location>
    </subcellularLocation>
</comment>
<feature type="repeat" description="ANK" evidence="6">
    <location>
        <begin position="975"/>
        <end position="997"/>
    </location>
</feature>
<protein>
    <submittedName>
        <fullName evidence="9">Ankyrin repeat domain protein</fullName>
    </submittedName>
</protein>
<dbReference type="PROSITE" id="PS50088">
    <property type="entry name" value="ANK_REPEAT"/>
    <property type="match status" value="3"/>
</dbReference>
<dbReference type="GO" id="GO:0044218">
    <property type="term" value="C:other organism cell membrane"/>
    <property type="evidence" value="ECO:0007669"/>
    <property type="project" value="UniProtKB-KW"/>
</dbReference>
<dbReference type="GO" id="GO:0044231">
    <property type="term" value="C:host cell presynaptic membrane"/>
    <property type="evidence" value="ECO:0007669"/>
    <property type="project" value="UniProtKB-KW"/>
</dbReference>
<dbReference type="AlphaFoldDB" id="A0A224YHM6"/>
<name>A0A224YHM6_9ACAR</name>
<dbReference type="GO" id="GO:0006887">
    <property type="term" value="P:exocytosis"/>
    <property type="evidence" value="ECO:0007669"/>
    <property type="project" value="UniProtKB-KW"/>
</dbReference>
<keyword evidence="7" id="KW-0175">Coiled coil</keyword>
<sequence length="1197" mass="131015">MYAPTQSELRERLESLRSSSSTPTDWELRAPQRNTTRSQRPRRSKVKMGYHTWTPGMLHDQLMAELKTREGSRCNCCPYGYHIHLDFVQFCDSLKAQAARSNMDQIRQQCRERRRQRKSLQAYLGMLDNEVAKQDAIIAAPPKKLEQLHTKAPPSAPPPDLLASNDDTLNEVFRNFEDVLRSHERGLGNGHIEDGHETESELQKVDLLRNAPKYADSPTVSPGAETTQTSPSHWRDADQRKASEILDMVFGPARSRSGSTSSISSLSTNSSSAVHDFPGLRAAMAAQRHYLAGVGRSAAGHREQAATSPVGGSNPLGVNRAALANVRDLMATSLGRIRHLEDEVKAIPLLQEKLSLLEEEKRLLMLQLKTKSNQLGQRSVGVGDNHILGPTKKDSSGDALDEYIRKLEKQGLGASPKTSFSDAKVQASVTTTSTHSMTVSTKEDAPFSESPPLRPSRSLDRAKLATVQIRKTIGVGCSVSTKSVAVGDNGELLPNSKHEGSKKILSSQEADTDWKHIPRAKLHVCALCTERAKKQFESKETATDPEAGKDVRKKLEQLTFDVCEPTSVKPEPRPCSHCEERSKRVFGHSSTNTEAVLTSSVGVSVLTLQPYESPPPESPQRPRRSRSQGAQTQRVLKGNVGVQFSPGPIRKRDVMLQADVTERRHVGLQVTTVEAKPLTVSTGTGITDVRRVVCDRCANLRQRSVAVGNHVSRRDMAVSISLQAESVSQGSGDCSVTDLLCEKCQLKQTETIGVGDFDVNCTVCDACMEKSTSEEKPPSTQSVGTAMTSSVEEPRSPGAVTGVRLCDKCSCQITSVAKDFIDKNVLDPVLPTLSSRIPKLSGRTPRKSTTPRASSVPPSSENRNALLGSLSDQKMAAMSQQQLREPPARMAERAEKHEPSKEVKAACKVLNDYLMKPERGDPNKLKTAVSLIQQEWFQISSPADADPNMVEDYMDTFEEFSRHLLHRIVNMADVNGNTAIHYAVSHGNFDVVSILLDSKVCDVSKQNKAGYTCIMLVSLAEIKNDTHRLVVQRLFQLGDVNAKAMQSHHEAFSSQNGQTALMLAASHGRLEMIKLLLDAGAEPNVQDNDGSTALMCAAEHGYIEIVRVLLAHPDTEVCLADNDGSTALTIAMEAGHKDTALLIYANSNFSRGSSPYSSLRMRKRPSPRSTPPPSRPPRTPPPPSPARSRRTSTSTVN</sequence>
<keyword evidence="3" id="KW-1052">Target cell membrane</keyword>
<evidence type="ECO:0000313" key="9">
    <source>
        <dbReference type="EMBL" id="MAA17178.1"/>
    </source>
</evidence>
<feature type="region of interest" description="Disordered" evidence="8">
    <location>
        <begin position="608"/>
        <end position="635"/>
    </location>
</feature>
<evidence type="ECO:0000256" key="7">
    <source>
        <dbReference type="SAM" id="Coils"/>
    </source>
</evidence>
<feature type="region of interest" description="Disordered" evidence="8">
    <location>
        <begin position="835"/>
        <end position="902"/>
    </location>
</feature>
<feature type="compositionally biased region" description="Low complexity" evidence="8">
    <location>
        <begin position="428"/>
        <end position="440"/>
    </location>
</feature>
<feature type="region of interest" description="Disordered" evidence="8">
    <location>
        <begin position="252"/>
        <end position="271"/>
    </location>
</feature>
<feature type="region of interest" description="Disordered" evidence="8">
    <location>
        <begin position="772"/>
        <end position="797"/>
    </location>
</feature>
<proteinExistence type="predicted"/>
<keyword evidence="6" id="KW-0040">ANK repeat</keyword>
<feature type="compositionally biased region" description="Low complexity" evidence="8">
    <location>
        <begin position="255"/>
        <end position="271"/>
    </location>
</feature>
<evidence type="ECO:0000256" key="3">
    <source>
        <dbReference type="ARBA" id="ARBA00022537"/>
    </source>
</evidence>
<dbReference type="FunFam" id="1.25.40.20:FF:000243">
    <property type="entry name" value="Uncharacterized protein, isoform D"/>
    <property type="match status" value="1"/>
</dbReference>
<keyword evidence="4" id="KW-0638">Presynaptic neurotoxin</keyword>
<keyword evidence="4" id="KW-0800">Toxin</keyword>
<evidence type="ECO:0000256" key="5">
    <source>
        <dbReference type="ARBA" id="ARBA00023298"/>
    </source>
</evidence>
<dbReference type="SMART" id="SM00248">
    <property type="entry name" value="ANK"/>
    <property type="match status" value="5"/>
</dbReference>
<evidence type="ECO:0000256" key="2">
    <source>
        <dbReference type="ARBA" id="ARBA00022483"/>
    </source>
</evidence>
<dbReference type="GO" id="GO:0005856">
    <property type="term" value="C:cytoskeleton"/>
    <property type="evidence" value="ECO:0007669"/>
    <property type="project" value="TreeGrafter"/>
</dbReference>
<accession>A0A224YHM6</accession>